<organism evidence="1 2">
    <name type="scientific">Corchorus olitorius</name>
    <dbReference type="NCBI Taxonomy" id="93759"/>
    <lineage>
        <taxon>Eukaryota</taxon>
        <taxon>Viridiplantae</taxon>
        <taxon>Streptophyta</taxon>
        <taxon>Embryophyta</taxon>
        <taxon>Tracheophyta</taxon>
        <taxon>Spermatophyta</taxon>
        <taxon>Magnoliopsida</taxon>
        <taxon>eudicotyledons</taxon>
        <taxon>Gunneridae</taxon>
        <taxon>Pentapetalae</taxon>
        <taxon>rosids</taxon>
        <taxon>malvids</taxon>
        <taxon>Malvales</taxon>
        <taxon>Malvaceae</taxon>
        <taxon>Grewioideae</taxon>
        <taxon>Apeibeae</taxon>
        <taxon>Corchorus</taxon>
    </lineage>
</organism>
<evidence type="ECO:0000313" key="2">
    <source>
        <dbReference type="Proteomes" id="UP000187203"/>
    </source>
</evidence>
<dbReference type="AlphaFoldDB" id="A0A1R3IGS4"/>
<reference evidence="2" key="1">
    <citation type="submission" date="2013-09" db="EMBL/GenBank/DDBJ databases">
        <title>Corchorus olitorius genome sequencing.</title>
        <authorList>
            <person name="Alam M."/>
            <person name="Haque M.S."/>
            <person name="Islam M.S."/>
            <person name="Emdad E.M."/>
            <person name="Islam M.M."/>
            <person name="Ahmed B."/>
            <person name="Halim A."/>
            <person name="Hossen Q.M.M."/>
            <person name="Hossain M.Z."/>
            <person name="Ahmed R."/>
            <person name="Khan M.M."/>
            <person name="Islam R."/>
            <person name="Rashid M.M."/>
            <person name="Khan S.A."/>
            <person name="Rahman M.S."/>
            <person name="Alam M."/>
            <person name="Yahiya A.S."/>
            <person name="Khan M.S."/>
            <person name="Azam M.S."/>
            <person name="Haque T."/>
            <person name="Lashkar M.Z.H."/>
            <person name="Akhand A.I."/>
            <person name="Morshed G."/>
            <person name="Roy S."/>
            <person name="Uddin K.S."/>
            <person name="Rabeya T."/>
            <person name="Hossain A.S."/>
            <person name="Chowdhury A."/>
            <person name="Snigdha A.R."/>
            <person name="Mortoza M.S."/>
            <person name="Matin S.A."/>
            <person name="Hoque S.M.E."/>
            <person name="Islam M.K."/>
            <person name="Roy D.K."/>
            <person name="Haider R."/>
            <person name="Moosa M.M."/>
            <person name="Elias S.M."/>
            <person name="Hasan A.M."/>
            <person name="Jahan S."/>
            <person name="Shafiuddin M."/>
            <person name="Mahmood N."/>
            <person name="Shommy N.S."/>
        </authorList>
    </citation>
    <scope>NUCLEOTIDE SEQUENCE [LARGE SCALE GENOMIC DNA]</scope>
    <source>
        <strain evidence="2">cv. O-4</strain>
    </source>
</reference>
<dbReference type="Proteomes" id="UP000187203">
    <property type="component" value="Unassembled WGS sequence"/>
</dbReference>
<name>A0A1R3IGS4_9ROSI</name>
<protein>
    <submittedName>
        <fullName evidence="1">Uncharacterized protein</fullName>
    </submittedName>
</protein>
<proteinExistence type="predicted"/>
<gene>
    <name evidence="1" type="ORF">COLO4_23426</name>
</gene>
<accession>A0A1R3IGS4</accession>
<evidence type="ECO:0000313" key="1">
    <source>
        <dbReference type="EMBL" id="OMO81770.1"/>
    </source>
</evidence>
<dbReference type="EMBL" id="AWUE01018216">
    <property type="protein sequence ID" value="OMO81770.1"/>
    <property type="molecule type" value="Genomic_DNA"/>
</dbReference>
<sequence>MALEKEWMPFDMCCMGREEGGGTNKTQCPIL</sequence>
<keyword evidence="2" id="KW-1185">Reference proteome</keyword>
<comment type="caution">
    <text evidence="1">The sequence shown here is derived from an EMBL/GenBank/DDBJ whole genome shotgun (WGS) entry which is preliminary data.</text>
</comment>